<evidence type="ECO:0008006" key="3">
    <source>
        <dbReference type="Google" id="ProtNLM"/>
    </source>
</evidence>
<protein>
    <recommendedName>
        <fullName evidence="3">Cache domain-containing protein</fullName>
    </recommendedName>
</protein>
<name>A0A7W3LQY6_ACTNM</name>
<proteinExistence type="predicted"/>
<evidence type="ECO:0000313" key="1">
    <source>
        <dbReference type="EMBL" id="MBA8952612.1"/>
    </source>
</evidence>
<sequence>MTEALARAAAASREVGDVFDAVLGSVEDLGGRAVTLIRAAPRPDRAAVGPLRDDAAALIGRHAVLVSGAGFVAAPGLLADAPMWLEWWQVAGASPAERLAVDLDPASPGFYDYTRYGWFTVPRDTGRVHVHGPYVDYYGTDQYILTLSTPVLDGEEFLGIVGADLFVRRLEPSVLPPMPPGAVLVNSQGRVIVSRSARHLTGALLRGLDLGTVREAGPGEAVEGDDCVLARCGRLPLFLMSRRL</sequence>
<evidence type="ECO:0000313" key="2">
    <source>
        <dbReference type="Proteomes" id="UP000572680"/>
    </source>
</evidence>
<accession>A0A7W3LQY6</accession>
<dbReference type="RefSeq" id="WP_182844882.1">
    <property type="nucleotide sequence ID" value="NZ_BAAALP010000005.1"/>
</dbReference>
<reference evidence="1 2" key="1">
    <citation type="submission" date="2020-08" db="EMBL/GenBank/DDBJ databases">
        <title>Genomic Encyclopedia of Type Strains, Phase IV (KMG-IV): sequencing the most valuable type-strain genomes for metagenomic binning, comparative biology and taxonomic classification.</title>
        <authorList>
            <person name="Goeker M."/>
        </authorList>
    </citation>
    <scope>NUCLEOTIDE SEQUENCE [LARGE SCALE GENOMIC DNA]</scope>
    <source>
        <strain evidence="1 2">DSM 44197</strain>
    </source>
</reference>
<dbReference type="Gene3D" id="3.30.450.20">
    <property type="entry name" value="PAS domain"/>
    <property type="match status" value="1"/>
</dbReference>
<dbReference type="AlphaFoldDB" id="A0A7W3LQY6"/>
<keyword evidence="2" id="KW-1185">Reference proteome</keyword>
<dbReference type="CDD" id="cd12913">
    <property type="entry name" value="PDC1_MCP_like"/>
    <property type="match status" value="1"/>
</dbReference>
<dbReference type="Proteomes" id="UP000572680">
    <property type="component" value="Unassembled WGS sequence"/>
</dbReference>
<organism evidence="1 2">
    <name type="scientific">Actinomadura namibiensis</name>
    <dbReference type="NCBI Taxonomy" id="182080"/>
    <lineage>
        <taxon>Bacteria</taxon>
        <taxon>Bacillati</taxon>
        <taxon>Actinomycetota</taxon>
        <taxon>Actinomycetes</taxon>
        <taxon>Streptosporangiales</taxon>
        <taxon>Thermomonosporaceae</taxon>
        <taxon>Actinomadura</taxon>
    </lineage>
</organism>
<comment type="caution">
    <text evidence="1">The sequence shown here is derived from an EMBL/GenBank/DDBJ whole genome shotgun (WGS) entry which is preliminary data.</text>
</comment>
<dbReference type="Pfam" id="PF22673">
    <property type="entry name" value="MCP-like_PDC_1"/>
    <property type="match status" value="1"/>
</dbReference>
<gene>
    <name evidence="1" type="ORF">HNR61_004258</name>
</gene>
<dbReference type="EMBL" id="JACJIA010000005">
    <property type="protein sequence ID" value="MBA8952612.1"/>
    <property type="molecule type" value="Genomic_DNA"/>
</dbReference>